<evidence type="ECO:0000259" key="1">
    <source>
        <dbReference type="Pfam" id="PF13590"/>
    </source>
</evidence>
<dbReference type="InterPro" id="IPR025411">
    <property type="entry name" value="DUF4136"/>
</dbReference>
<gene>
    <name evidence="2" type="ORF">DSCA_20510</name>
</gene>
<dbReference type="PROSITE" id="PS51257">
    <property type="entry name" value="PROKAR_LIPOPROTEIN"/>
    <property type="match status" value="1"/>
</dbReference>
<dbReference type="Gene3D" id="3.30.160.670">
    <property type="match status" value="1"/>
</dbReference>
<dbReference type="EMBL" id="AP021874">
    <property type="protein sequence ID" value="BBO68121.1"/>
    <property type="molecule type" value="Genomic_DNA"/>
</dbReference>
<evidence type="ECO:0000313" key="3">
    <source>
        <dbReference type="Proteomes" id="UP000427906"/>
    </source>
</evidence>
<dbReference type="Pfam" id="PF13590">
    <property type="entry name" value="DUF4136"/>
    <property type="match status" value="1"/>
</dbReference>
<keyword evidence="3" id="KW-1185">Reference proteome</keyword>
<sequence>MRYGWLAILLAALIAAGCSGITVSQDYDPATNFSSMQTFRWESETQEKTGDPRIDNPLRDTRIRSALERLLAQRRITGSVSEAPAFLVRYQYAIRQKLESSGTSSGIGFGMGSYGRHGGIAIGTGSQVREYEEGSLTIDFVDATSRALLWRGTGTHRFKEYGNPEKAARDINALVEKILSQFPPRQ</sequence>
<name>A0A5K7YMM1_9BACT</name>
<feature type="domain" description="DUF4136" evidence="1">
    <location>
        <begin position="23"/>
        <end position="184"/>
    </location>
</feature>
<accession>A0A5K7YMM1</accession>
<dbReference type="AlphaFoldDB" id="A0A5K7YMM1"/>
<organism evidence="2 3">
    <name type="scientific">Desulfosarcina alkanivorans</name>
    <dbReference type="NCBI Taxonomy" id="571177"/>
    <lineage>
        <taxon>Bacteria</taxon>
        <taxon>Pseudomonadati</taxon>
        <taxon>Thermodesulfobacteriota</taxon>
        <taxon>Desulfobacteria</taxon>
        <taxon>Desulfobacterales</taxon>
        <taxon>Desulfosarcinaceae</taxon>
        <taxon>Desulfosarcina</taxon>
    </lineage>
</organism>
<reference evidence="2 3" key="1">
    <citation type="submission" date="2019-11" db="EMBL/GenBank/DDBJ databases">
        <title>Comparative genomics of hydrocarbon-degrading Desulfosarcina strains.</title>
        <authorList>
            <person name="Watanabe M."/>
            <person name="Kojima H."/>
            <person name="Fukui M."/>
        </authorList>
    </citation>
    <scope>NUCLEOTIDE SEQUENCE [LARGE SCALE GENOMIC DNA]</scope>
    <source>
        <strain evidence="2 3">PL12</strain>
    </source>
</reference>
<protein>
    <recommendedName>
        <fullName evidence="1">DUF4136 domain-containing protein</fullName>
    </recommendedName>
</protein>
<dbReference type="KEGG" id="dalk:DSCA_20510"/>
<dbReference type="OrthoDB" id="5420377at2"/>
<dbReference type="RefSeq" id="WP_155316314.1">
    <property type="nucleotide sequence ID" value="NZ_AP021874.1"/>
</dbReference>
<proteinExistence type="predicted"/>
<evidence type="ECO:0000313" key="2">
    <source>
        <dbReference type="EMBL" id="BBO68121.1"/>
    </source>
</evidence>
<dbReference type="Proteomes" id="UP000427906">
    <property type="component" value="Chromosome"/>
</dbReference>